<reference evidence="2" key="1">
    <citation type="submission" date="2019-02" db="EMBL/GenBank/DDBJ databases">
        <title>Draft genome sequence of Muricauda sp. 176CP4-71.</title>
        <authorList>
            <person name="Park J.-S."/>
        </authorList>
    </citation>
    <scope>NUCLEOTIDE SEQUENCE [LARGE SCALE GENOMIC DNA]</scope>
    <source>
        <strain evidence="2">176GS2-150</strain>
    </source>
</reference>
<dbReference type="Proteomes" id="UP000292544">
    <property type="component" value="Unassembled WGS sequence"/>
</dbReference>
<comment type="caution">
    <text evidence="1">The sequence shown here is derived from an EMBL/GenBank/DDBJ whole genome shotgun (WGS) entry which is preliminary data.</text>
</comment>
<protein>
    <submittedName>
        <fullName evidence="1">DUF4202 domain-containing protein</fullName>
    </submittedName>
</protein>
<dbReference type="Pfam" id="PF13875">
    <property type="entry name" value="DUF4202"/>
    <property type="match status" value="1"/>
</dbReference>
<dbReference type="InterPro" id="IPR025255">
    <property type="entry name" value="DUF4202"/>
</dbReference>
<dbReference type="EMBL" id="SHLY01000003">
    <property type="protein sequence ID" value="TAA45769.1"/>
    <property type="molecule type" value="Genomic_DNA"/>
</dbReference>
<keyword evidence="2" id="KW-1185">Reference proteome</keyword>
<dbReference type="RefSeq" id="WP_130566723.1">
    <property type="nucleotide sequence ID" value="NZ_SHLY01000003.1"/>
</dbReference>
<name>A0ABY1WNV9_9GAMM</name>
<evidence type="ECO:0000313" key="2">
    <source>
        <dbReference type="Proteomes" id="UP000292544"/>
    </source>
</evidence>
<gene>
    <name evidence="1" type="ORF">EXY25_10435</name>
</gene>
<proteinExistence type="predicted"/>
<evidence type="ECO:0000313" key="1">
    <source>
        <dbReference type="EMBL" id="TAA45769.1"/>
    </source>
</evidence>
<sequence length="195" mass="22392">MDNDSALDLTLEAIDQVNSQDPNMEFCHEVEVPKELLYGQRMSERLAQFAPGASEHLQIAARAQHIKRWAIPRSDYPMDRQGYHQWRTDLGKMHADLAAELMREQGYSEDDAVRTQQLLRKEKIKRDAECQTLEDVICLVFLEYYFADFAAKHTEEKMLGIIRKTWAKMSEAGHAAALQLDLPEAMLALVKRALS</sequence>
<accession>A0ABY1WNV9</accession>
<organism evidence="1 2">
    <name type="scientific">Corallincola spongiicola</name>
    <dbReference type="NCBI Taxonomy" id="2520508"/>
    <lineage>
        <taxon>Bacteria</taxon>
        <taxon>Pseudomonadati</taxon>
        <taxon>Pseudomonadota</taxon>
        <taxon>Gammaproteobacteria</taxon>
        <taxon>Alteromonadales</taxon>
        <taxon>Psychromonadaceae</taxon>
        <taxon>Corallincola</taxon>
    </lineage>
</organism>
<dbReference type="PANTHER" id="PTHR41729">
    <property type="entry name" value="GLUTAMYL-TRNA SYNTHETASE"/>
    <property type="match status" value="1"/>
</dbReference>
<dbReference type="PANTHER" id="PTHR41729:SF1">
    <property type="entry name" value="GLUTAMYL-TRNA SYNTHETASE"/>
    <property type="match status" value="1"/>
</dbReference>